<sequence length="185" mass="20738">MPEPDGPTTRTPDRDATNGRTTIAVVDLDGVLADVRHRLHHLQRHPKDWAAFFARAESDPPLAEGFAVARELAERHQVVYLSGRPERCRAATERWLTRYDAPVGKLILRRDGDRRPARRTKLGELSRLADRHDVVVIVDDDPAVCAAAREAGFPVFEATWGRDDGAANQVRTRTLFDAQENDGRT</sequence>
<dbReference type="SUPFAM" id="SSF56784">
    <property type="entry name" value="HAD-like"/>
    <property type="match status" value="1"/>
</dbReference>
<keyword evidence="2" id="KW-0378">Hydrolase</keyword>
<evidence type="ECO:0000259" key="1">
    <source>
        <dbReference type="Pfam" id="PF25109"/>
    </source>
</evidence>
<evidence type="ECO:0000313" key="2">
    <source>
        <dbReference type="EMBL" id="MBE1610691.1"/>
    </source>
</evidence>
<dbReference type="InterPro" id="IPR036412">
    <property type="entry name" value="HAD-like_sf"/>
</dbReference>
<accession>A0A927N1Q9</accession>
<evidence type="ECO:0000313" key="3">
    <source>
        <dbReference type="Proteomes" id="UP000638648"/>
    </source>
</evidence>
<gene>
    <name evidence="2" type="ORF">HEB94_007539</name>
</gene>
<dbReference type="InterPro" id="IPR023214">
    <property type="entry name" value="HAD_sf"/>
</dbReference>
<dbReference type="AlphaFoldDB" id="A0A927N1Q9"/>
<reference evidence="2" key="1">
    <citation type="submission" date="2020-10" db="EMBL/GenBank/DDBJ databases">
        <title>Sequencing the genomes of 1000 actinobacteria strains.</title>
        <authorList>
            <person name="Klenk H.-P."/>
        </authorList>
    </citation>
    <scope>NUCLEOTIDE SEQUENCE</scope>
    <source>
        <strain evidence="2">DSM 45354</strain>
    </source>
</reference>
<protein>
    <submittedName>
        <fullName evidence="2">Phosphoglycolate phosphatase-like HAD superfamily hydrolase</fullName>
    </submittedName>
</protein>
<dbReference type="RefSeq" id="WP_238361728.1">
    <property type="nucleotide sequence ID" value="NZ_BAABJL010000095.1"/>
</dbReference>
<dbReference type="GO" id="GO:0016787">
    <property type="term" value="F:hydrolase activity"/>
    <property type="evidence" value="ECO:0007669"/>
    <property type="project" value="UniProtKB-KW"/>
</dbReference>
<feature type="domain" description="Polynucleotide kinase PNKP phosphatase" evidence="1">
    <location>
        <begin position="23"/>
        <end position="159"/>
    </location>
</feature>
<comment type="caution">
    <text evidence="2">The sequence shown here is derived from an EMBL/GenBank/DDBJ whole genome shotgun (WGS) entry which is preliminary data.</text>
</comment>
<dbReference type="Proteomes" id="UP000638648">
    <property type="component" value="Unassembled WGS sequence"/>
</dbReference>
<dbReference type="InterPro" id="IPR056782">
    <property type="entry name" value="HAD_PNKP"/>
</dbReference>
<keyword evidence="3" id="KW-1185">Reference proteome</keyword>
<proteinExistence type="predicted"/>
<name>A0A927N1Q9_9ACTN</name>
<dbReference type="Pfam" id="PF25109">
    <property type="entry name" value="HAD_PNKP"/>
    <property type="match status" value="1"/>
</dbReference>
<organism evidence="2 3">
    <name type="scientific">Actinopolymorpha pittospori</name>
    <dbReference type="NCBI Taxonomy" id="648752"/>
    <lineage>
        <taxon>Bacteria</taxon>
        <taxon>Bacillati</taxon>
        <taxon>Actinomycetota</taxon>
        <taxon>Actinomycetes</taxon>
        <taxon>Propionibacteriales</taxon>
        <taxon>Actinopolymorphaceae</taxon>
        <taxon>Actinopolymorpha</taxon>
    </lineage>
</organism>
<dbReference type="Gene3D" id="3.40.50.1000">
    <property type="entry name" value="HAD superfamily/HAD-like"/>
    <property type="match status" value="1"/>
</dbReference>
<dbReference type="EMBL" id="JADBEM010000001">
    <property type="protein sequence ID" value="MBE1610691.1"/>
    <property type="molecule type" value="Genomic_DNA"/>
</dbReference>